<evidence type="ECO:0000256" key="6">
    <source>
        <dbReference type="SAM" id="MobiDB-lite"/>
    </source>
</evidence>
<keyword evidence="5" id="KW-0966">Cell projection</keyword>
<dbReference type="InterPro" id="IPR050576">
    <property type="entry name" value="Cilia_flagella_integrity"/>
</dbReference>
<dbReference type="InterPro" id="IPR003591">
    <property type="entry name" value="Leu-rich_rpt_typical-subtyp"/>
</dbReference>
<evidence type="ECO:0000256" key="4">
    <source>
        <dbReference type="ARBA" id="ARBA00023069"/>
    </source>
</evidence>
<evidence type="ECO:0000256" key="1">
    <source>
        <dbReference type="ARBA" id="ARBA00004138"/>
    </source>
</evidence>
<organism evidence="7 8">
    <name type="scientific">Perkinsus chesapeaki</name>
    <name type="common">Clam parasite</name>
    <name type="synonym">Perkinsus andrewsi</name>
    <dbReference type="NCBI Taxonomy" id="330153"/>
    <lineage>
        <taxon>Eukaryota</taxon>
        <taxon>Sar</taxon>
        <taxon>Alveolata</taxon>
        <taxon>Perkinsozoa</taxon>
        <taxon>Perkinsea</taxon>
        <taxon>Perkinsida</taxon>
        <taxon>Perkinsidae</taxon>
        <taxon>Perkinsus</taxon>
    </lineage>
</organism>
<evidence type="ECO:0000256" key="3">
    <source>
        <dbReference type="ARBA" id="ARBA00022737"/>
    </source>
</evidence>
<dbReference type="Pfam" id="PF12799">
    <property type="entry name" value="LRR_4"/>
    <property type="match status" value="1"/>
</dbReference>
<evidence type="ECO:0000256" key="5">
    <source>
        <dbReference type="ARBA" id="ARBA00023273"/>
    </source>
</evidence>
<protein>
    <submittedName>
        <fullName evidence="7">Uncharacterized protein</fullName>
    </submittedName>
</protein>
<evidence type="ECO:0000313" key="7">
    <source>
        <dbReference type="EMBL" id="KAF4677364.1"/>
    </source>
</evidence>
<evidence type="ECO:0000256" key="2">
    <source>
        <dbReference type="ARBA" id="ARBA00022614"/>
    </source>
</evidence>
<keyword evidence="3" id="KW-0677">Repeat</keyword>
<dbReference type="InterPro" id="IPR032675">
    <property type="entry name" value="LRR_dom_sf"/>
</dbReference>
<dbReference type="SUPFAM" id="SSF52075">
    <property type="entry name" value="Outer arm dynein light chain 1"/>
    <property type="match status" value="1"/>
</dbReference>
<dbReference type="Pfam" id="PF00560">
    <property type="entry name" value="LRR_1"/>
    <property type="match status" value="1"/>
</dbReference>
<dbReference type="InterPro" id="IPR025875">
    <property type="entry name" value="Leu-rich_rpt_4"/>
</dbReference>
<reference evidence="7 8" key="1">
    <citation type="submission" date="2020-04" db="EMBL/GenBank/DDBJ databases">
        <title>Perkinsus chesapeaki whole genome sequence.</title>
        <authorList>
            <person name="Bogema D.R."/>
        </authorList>
    </citation>
    <scope>NUCLEOTIDE SEQUENCE [LARGE SCALE GENOMIC DNA]</scope>
    <source>
        <strain evidence="7">ATCC PRA-425</strain>
    </source>
</reference>
<dbReference type="SMART" id="SM00365">
    <property type="entry name" value="LRR_SD22"/>
    <property type="match status" value="4"/>
</dbReference>
<feature type="compositionally biased region" description="Basic and acidic residues" evidence="6">
    <location>
        <begin position="228"/>
        <end position="247"/>
    </location>
</feature>
<keyword evidence="8" id="KW-1185">Reference proteome</keyword>
<dbReference type="Proteomes" id="UP000591131">
    <property type="component" value="Unassembled WGS sequence"/>
</dbReference>
<keyword evidence="4" id="KW-0969">Cilium</keyword>
<dbReference type="PANTHER" id="PTHR45973:SF9">
    <property type="entry name" value="LEUCINE-RICH REPEAT-CONTAINING PROTEIN 46"/>
    <property type="match status" value="1"/>
</dbReference>
<dbReference type="Gene3D" id="3.80.10.10">
    <property type="entry name" value="Ribonuclease Inhibitor"/>
    <property type="match status" value="2"/>
</dbReference>
<feature type="region of interest" description="Disordered" evidence="6">
    <location>
        <begin position="221"/>
        <end position="257"/>
    </location>
</feature>
<keyword evidence="2" id="KW-0433">Leucine-rich repeat</keyword>
<dbReference type="OrthoDB" id="1904536at2759"/>
<dbReference type="PANTHER" id="PTHR45973">
    <property type="entry name" value="PROTEIN PHOSPHATASE 1 REGULATORY SUBUNIT SDS22-RELATED"/>
    <property type="match status" value="1"/>
</dbReference>
<name>A0A7J6N168_PERCH</name>
<proteinExistence type="predicted"/>
<gene>
    <name evidence="7" type="ORF">FOL47_001950</name>
</gene>
<feature type="region of interest" description="Disordered" evidence="6">
    <location>
        <begin position="288"/>
        <end position="323"/>
    </location>
</feature>
<comment type="caution">
    <text evidence="7">The sequence shown here is derived from an EMBL/GenBank/DDBJ whole genome shotgun (WGS) entry which is preliminary data.</text>
</comment>
<dbReference type="InterPro" id="IPR001611">
    <property type="entry name" value="Leu-rich_rpt"/>
</dbReference>
<dbReference type="EMBL" id="JAAPAO010000015">
    <property type="protein sequence ID" value="KAF4677364.1"/>
    <property type="molecule type" value="Genomic_DNA"/>
</dbReference>
<dbReference type="SMART" id="SM00369">
    <property type="entry name" value="LRR_TYP"/>
    <property type="match status" value="3"/>
</dbReference>
<accession>A0A7J6N168</accession>
<dbReference type="PROSITE" id="PS51450">
    <property type="entry name" value="LRR"/>
    <property type="match status" value="3"/>
</dbReference>
<evidence type="ECO:0000313" key="8">
    <source>
        <dbReference type="Proteomes" id="UP000591131"/>
    </source>
</evidence>
<comment type="subcellular location">
    <subcellularLocation>
        <location evidence="1">Cell projection</location>
        <location evidence="1">Cilium</location>
    </subcellularLocation>
</comment>
<dbReference type="AlphaFoldDB" id="A0A7J6N168"/>
<sequence>MCDLSQYYNVKFLSLDLNMIEEIQGLEYLINLTSLHLQGNRITKVSGLDRNVNLRVLNLSDNHIAEIGEGLKHLTKLTNLNLAKNHLVDFRKVVDDLNTCPLTSLDISNNKLDDLETPLDDFCDKLAGLRCLYLHRNPGTRGVKGLRKKLISKLPDLNYLDDRPVSIYERRGDEINRRDLIKANEMRDDAWEERQKKITERRNMALERIARESLARGLNQTIRSMPTTRDETGGSDDRGVGVEDPRRQRTIHTPSTGQAVTEVPWNDEQLWQSVEVNREAIIADANLMNNSSHPTSGGMHDPPTSPTSRTTTVPNASDLGDMD</sequence>